<dbReference type="GO" id="GO:0006078">
    <property type="term" value="P:(1-&gt;6)-beta-D-glucan biosynthetic process"/>
    <property type="evidence" value="ECO:0007669"/>
    <property type="project" value="TreeGrafter"/>
</dbReference>
<dbReference type="FunFam" id="2.60.120.200:FF:000259">
    <property type="entry name" value="Chromosome 9, whole genome shotgun sequence"/>
    <property type="match status" value="1"/>
</dbReference>
<dbReference type="InParanoid" id="D8Q4I0"/>
<dbReference type="GO" id="GO:0005789">
    <property type="term" value="C:endoplasmic reticulum membrane"/>
    <property type="evidence" value="ECO:0007669"/>
    <property type="project" value="TreeGrafter"/>
</dbReference>
<dbReference type="STRING" id="578458.D8Q4I0"/>
<dbReference type="Pfam" id="PF03935">
    <property type="entry name" value="SKN1_KRE6_Sbg1"/>
    <property type="match status" value="1"/>
</dbReference>
<dbReference type="HOGENOM" id="CLU_010811_0_0_1"/>
<proteinExistence type="predicted"/>
<dbReference type="VEuPathDB" id="FungiDB:SCHCODRAFT_02626600"/>
<keyword evidence="3" id="KW-0325">Glycoprotein</keyword>
<dbReference type="AlphaFoldDB" id="D8Q4I0"/>
<dbReference type="InterPro" id="IPR005629">
    <property type="entry name" value="Skn1/Kre6/Sbg1"/>
</dbReference>
<reference evidence="5 6" key="1">
    <citation type="journal article" date="2010" name="Nat. Biotechnol.">
        <title>Genome sequence of the model mushroom Schizophyllum commune.</title>
        <authorList>
            <person name="Ohm R.A."/>
            <person name="de Jong J.F."/>
            <person name="Lugones L.G."/>
            <person name="Aerts A."/>
            <person name="Kothe E."/>
            <person name="Stajich J.E."/>
            <person name="de Vries R.P."/>
            <person name="Record E."/>
            <person name="Levasseur A."/>
            <person name="Baker S.E."/>
            <person name="Bartholomew K.A."/>
            <person name="Coutinho P.M."/>
            <person name="Erdmann S."/>
            <person name="Fowler T.J."/>
            <person name="Gathman A.C."/>
            <person name="Lombard V."/>
            <person name="Henrissat B."/>
            <person name="Knabe N."/>
            <person name="Kuees U."/>
            <person name="Lilly W.W."/>
            <person name="Lindquist E."/>
            <person name="Lucas S."/>
            <person name="Magnuson J.K."/>
            <person name="Piumi F."/>
            <person name="Raudaskoski M."/>
            <person name="Salamov A."/>
            <person name="Schmutz J."/>
            <person name="Schwarze F.W.M.R."/>
            <person name="vanKuyk P.A."/>
            <person name="Horton J.S."/>
            <person name="Grigoriev I.V."/>
            <person name="Woesten H.A.B."/>
        </authorList>
    </citation>
    <scope>NUCLEOTIDE SEQUENCE [LARGE SCALE GENOMIC DNA]</scope>
    <source>
        <strain evidence="6">H4-8 / FGSC 9210</strain>
    </source>
</reference>
<keyword evidence="2" id="KW-0472">Membrane</keyword>
<dbReference type="Proteomes" id="UP000007431">
    <property type="component" value="Unassembled WGS sequence"/>
</dbReference>
<accession>D8Q4I0</accession>
<name>D8Q4I0_SCHCM</name>
<dbReference type="GO" id="GO:0031505">
    <property type="term" value="P:fungal-type cell wall organization"/>
    <property type="evidence" value="ECO:0007669"/>
    <property type="project" value="TreeGrafter"/>
</dbReference>
<evidence type="ECO:0000256" key="2">
    <source>
        <dbReference type="ARBA" id="ARBA00023136"/>
    </source>
</evidence>
<dbReference type="GeneID" id="9589629"/>
<comment type="subcellular location">
    <subcellularLocation>
        <location evidence="1">Membrane</location>
    </subcellularLocation>
</comment>
<gene>
    <name evidence="5" type="ORF">SCHCODRAFT_67926</name>
</gene>
<evidence type="ECO:0000256" key="3">
    <source>
        <dbReference type="ARBA" id="ARBA00023180"/>
    </source>
</evidence>
<keyword evidence="4" id="KW-0961">Cell wall biogenesis/degradation</keyword>
<dbReference type="FunCoup" id="D8Q4I0">
    <property type="interactions" value="66"/>
</dbReference>
<dbReference type="PANTHER" id="PTHR31361:SF1">
    <property type="entry name" value="BETA-GLUCAN SYNTHESIS-ASSOCIATED PROTEIN KRE6-RELATED"/>
    <property type="match status" value="1"/>
</dbReference>
<evidence type="ECO:0000313" key="6">
    <source>
        <dbReference type="Proteomes" id="UP000007431"/>
    </source>
</evidence>
<sequence length="305" mass="33789">MGNLGRAAYGASLDGTWPYTYDSCDVGTVMNQTVKGQPHAATVDGDKSYNNVLSYMPGQRLSRCTCPGEAHPGPIHSSDNTFVGRAAPEIDMFEAQVDTETGGHVSQSGQWAPFNHAYEWFDTADNLIIYNSSISSENSYKGGVYQQATSVVSKTDQACYELEEACFSLYGFEYKPGFDDAYITWISAGAPSWTIKSAGMAADSKVEIGARPIPQEPMYLIVNLGISPNFGYIDFDHLTFPTTMSIDYIRVYQDPDNINYGCDPDDFPTAAYIKQFEEAYTNPNLTTWVDDYKQQWPKNSFLGEC</sequence>
<dbReference type="GO" id="GO:0015926">
    <property type="term" value="F:glucosidase activity"/>
    <property type="evidence" value="ECO:0007669"/>
    <property type="project" value="TreeGrafter"/>
</dbReference>
<dbReference type="KEGG" id="scm:SCHCO_02626600"/>
<evidence type="ECO:0000313" key="5">
    <source>
        <dbReference type="EMBL" id="EFI96796.1"/>
    </source>
</evidence>
<evidence type="ECO:0000256" key="4">
    <source>
        <dbReference type="ARBA" id="ARBA00023316"/>
    </source>
</evidence>
<organism evidence="6">
    <name type="scientific">Schizophyllum commune (strain H4-8 / FGSC 9210)</name>
    <name type="common">Split gill fungus</name>
    <dbReference type="NCBI Taxonomy" id="578458"/>
    <lineage>
        <taxon>Eukaryota</taxon>
        <taxon>Fungi</taxon>
        <taxon>Dikarya</taxon>
        <taxon>Basidiomycota</taxon>
        <taxon>Agaricomycotina</taxon>
        <taxon>Agaricomycetes</taxon>
        <taxon>Agaricomycetidae</taxon>
        <taxon>Agaricales</taxon>
        <taxon>Schizophyllaceae</taxon>
        <taxon>Schizophyllum</taxon>
    </lineage>
</organism>
<protein>
    <submittedName>
        <fullName evidence="5">Glycoside hydrolase family 16 protein</fullName>
    </submittedName>
</protein>
<keyword evidence="6" id="KW-1185">Reference proteome</keyword>
<dbReference type="SUPFAM" id="SSF49899">
    <property type="entry name" value="Concanavalin A-like lectins/glucanases"/>
    <property type="match status" value="1"/>
</dbReference>
<dbReference type="InterPro" id="IPR013320">
    <property type="entry name" value="ConA-like_dom_sf"/>
</dbReference>
<dbReference type="PANTHER" id="PTHR31361">
    <property type="entry name" value="BETA-GLUCAN SYNTHESIS-ASSOCIATED PROTEIN KRE6-RELATED"/>
    <property type="match status" value="1"/>
</dbReference>
<keyword evidence="5" id="KW-0378">Hydrolase</keyword>
<dbReference type="Gene3D" id="2.60.120.200">
    <property type="match status" value="1"/>
</dbReference>
<dbReference type="eggNOG" id="ENOG502QR13">
    <property type="taxonomic scope" value="Eukaryota"/>
</dbReference>
<evidence type="ECO:0000256" key="1">
    <source>
        <dbReference type="ARBA" id="ARBA00004370"/>
    </source>
</evidence>
<dbReference type="OMA" id="AYINEYM"/>
<dbReference type="OrthoDB" id="412647at2759"/>
<dbReference type="EMBL" id="GL377306">
    <property type="protein sequence ID" value="EFI96796.1"/>
    <property type="molecule type" value="Genomic_DNA"/>
</dbReference>
<dbReference type="GO" id="GO:0005886">
    <property type="term" value="C:plasma membrane"/>
    <property type="evidence" value="ECO:0007669"/>
    <property type="project" value="TreeGrafter"/>
</dbReference>